<reference evidence="1 2" key="1">
    <citation type="journal article" date="2023" name="Sci. Data">
        <title>Genome assembly of the Korean intertidal mud-creeper Batillaria attramentaria.</title>
        <authorList>
            <person name="Patra A.K."/>
            <person name="Ho P.T."/>
            <person name="Jun S."/>
            <person name="Lee S.J."/>
            <person name="Kim Y."/>
            <person name="Won Y.J."/>
        </authorList>
    </citation>
    <scope>NUCLEOTIDE SEQUENCE [LARGE SCALE GENOMIC DNA]</scope>
    <source>
        <strain evidence="1">Wonlab-2016</strain>
    </source>
</reference>
<feature type="non-terminal residue" evidence="1">
    <location>
        <position position="139"/>
    </location>
</feature>
<comment type="caution">
    <text evidence="1">The sequence shown here is derived from an EMBL/GenBank/DDBJ whole genome shotgun (WGS) entry which is preliminary data.</text>
</comment>
<keyword evidence="2" id="KW-1185">Reference proteome</keyword>
<gene>
    <name evidence="1" type="ORF">BaRGS_00032099</name>
</gene>
<evidence type="ECO:0000313" key="2">
    <source>
        <dbReference type="Proteomes" id="UP001519460"/>
    </source>
</evidence>
<evidence type="ECO:0000313" key="1">
    <source>
        <dbReference type="EMBL" id="KAK7476701.1"/>
    </source>
</evidence>
<dbReference type="Proteomes" id="UP001519460">
    <property type="component" value="Unassembled WGS sequence"/>
</dbReference>
<accession>A0ABD0JPQ1</accession>
<organism evidence="1 2">
    <name type="scientific">Batillaria attramentaria</name>
    <dbReference type="NCBI Taxonomy" id="370345"/>
    <lineage>
        <taxon>Eukaryota</taxon>
        <taxon>Metazoa</taxon>
        <taxon>Spiralia</taxon>
        <taxon>Lophotrochozoa</taxon>
        <taxon>Mollusca</taxon>
        <taxon>Gastropoda</taxon>
        <taxon>Caenogastropoda</taxon>
        <taxon>Sorbeoconcha</taxon>
        <taxon>Cerithioidea</taxon>
        <taxon>Batillariidae</taxon>
        <taxon>Batillaria</taxon>
    </lineage>
</organism>
<sequence>MTGVKRRKTGGKIRKVLQANVAKAQGGRQSPSSPPTRYPLIPPSSLLSCGISGQCCFQGTAVGGSKTEASTNESAVLMQEAPHCLAQASDVAGFCPVCFALTVTTIKCALLFNKIVWSVASHALRPAQCAESGGDFRNK</sequence>
<dbReference type="EMBL" id="JACVVK020000369">
    <property type="protein sequence ID" value="KAK7476701.1"/>
    <property type="molecule type" value="Genomic_DNA"/>
</dbReference>
<dbReference type="AlphaFoldDB" id="A0ABD0JPQ1"/>
<name>A0ABD0JPQ1_9CAEN</name>
<protein>
    <submittedName>
        <fullName evidence="1">Uncharacterized protein</fullName>
    </submittedName>
</protein>
<proteinExistence type="predicted"/>